<dbReference type="Proteomes" id="UP000004471">
    <property type="component" value="Unassembled WGS sequence"/>
</dbReference>
<feature type="non-terminal residue" evidence="1">
    <location>
        <position position="35"/>
    </location>
</feature>
<protein>
    <submittedName>
        <fullName evidence="1">Non-ribosomal peptide synthase:amino acid adenylation</fullName>
    </submittedName>
</protein>
<dbReference type="HOGENOM" id="CLU_3370336_0_0_6"/>
<comment type="caution">
    <text evidence="1">The sequence shown here is derived from an EMBL/GenBank/DDBJ whole genome shotgun (WGS) entry which is preliminary data.</text>
</comment>
<sequence length="35" mass="3693">VTVLNQTPSAFKQLMRVACDSSLPLSLQTVIFGGA</sequence>
<accession>F3G0S1</accession>
<dbReference type="AlphaFoldDB" id="F3G0S1"/>
<name>F3G0S1_PSESX</name>
<feature type="non-terminal residue" evidence="1">
    <location>
        <position position="1"/>
    </location>
</feature>
<organism evidence="1 2">
    <name type="scientific">Pseudomonas syringae pv. japonica str. M301072</name>
    <dbReference type="NCBI Taxonomy" id="629262"/>
    <lineage>
        <taxon>Bacteria</taxon>
        <taxon>Pseudomonadati</taxon>
        <taxon>Pseudomonadota</taxon>
        <taxon>Gammaproteobacteria</taxon>
        <taxon>Pseudomonadales</taxon>
        <taxon>Pseudomonadaceae</taxon>
        <taxon>Pseudomonas</taxon>
        <taxon>Pseudomonas syringae</taxon>
    </lineage>
</organism>
<evidence type="ECO:0000313" key="2">
    <source>
        <dbReference type="Proteomes" id="UP000004471"/>
    </source>
</evidence>
<dbReference type="EMBL" id="AEAH01004388">
    <property type="protein sequence ID" value="EGH36063.1"/>
    <property type="molecule type" value="Genomic_DNA"/>
</dbReference>
<gene>
    <name evidence="1" type="ORF">PSYJA_46201</name>
</gene>
<proteinExistence type="predicted"/>
<reference evidence="1 2" key="1">
    <citation type="journal article" date="2011" name="PLoS Pathog.">
        <title>Dynamic evolution of pathogenicity revealed by sequencing and comparative genomics of 19 Pseudomonas syringae isolates.</title>
        <authorList>
            <person name="Baltrus D.A."/>
            <person name="Nishimura M.T."/>
            <person name="Romanchuk A."/>
            <person name="Chang J.H."/>
            <person name="Mukhtar M.S."/>
            <person name="Cherkis K."/>
            <person name="Roach J."/>
            <person name="Grant S.R."/>
            <person name="Jones C.D."/>
            <person name="Dangl J.L."/>
        </authorList>
    </citation>
    <scope>NUCLEOTIDE SEQUENCE [LARGE SCALE GENOMIC DNA]</scope>
    <source>
        <strain evidence="2">M301072PT</strain>
    </source>
</reference>
<dbReference type="Gene3D" id="3.40.50.980">
    <property type="match status" value="1"/>
</dbReference>
<evidence type="ECO:0000313" key="1">
    <source>
        <dbReference type="EMBL" id="EGH36063.1"/>
    </source>
</evidence>